<dbReference type="STRING" id="861266.ARTSIC4J27_751"/>
<feature type="region of interest" description="Disordered" evidence="1">
    <location>
        <begin position="636"/>
        <end position="670"/>
    </location>
</feature>
<keyword evidence="4" id="KW-1185">Reference proteome</keyword>
<evidence type="ECO:0000256" key="1">
    <source>
        <dbReference type="SAM" id="MobiDB-lite"/>
    </source>
</evidence>
<feature type="compositionally biased region" description="Low complexity" evidence="1">
    <location>
        <begin position="263"/>
        <end position="287"/>
    </location>
</feature>
<reference evidence="4" key="1">
    <citation type="journal article" date="2014" name="Genome Announc.">
        <title>Genome Sequence of Arthrobacter siccitolerans 4J27, a Xeroprotectant-Producing Desiccation-Tolerant Microorganism.</title>
        <authorList>
            <person name="Manzanera M."/>
            <person name="Santa-Cruz-Calvo L."/>
            <person name="Vilchez J.I."/>
            <person name="Garcia-Fontana C."/>
            <person name="Silva-Castro G.A."/>
            <person name="Calvo C."/>
            <person name="Gonzalez-Lopez J."/>
        </authorList>
    </citation>
    <scope>NUCLEOTIDE SEQUENCE [LARGE SCALE GENOMIC DNA]</scope>
    <source>
        <strain evidence="4">4J27</strain>
    </source>
</reference>
<protein>
    <submittedName>
        <fullName evidence="3">HNH endonuclease</fullName>
    </submittedName>
</protein>
<organism evidence="3 4">
    <name type="scientific">Pseudarthrobacter siccitolerans</name>
    <dbReference type="NCBI Taxonomy" id="861266"/>
    <lineage>
        <taxon>Bacteria</taxon>
        <taxon>Bacillati</taxon>
        <taxon>Actinomycetota</taxon>
        <taxon>Actinomycetes</taxon>
        <taxon>Micrococcales</taxon>
        <taxon>Micrococcaceae</taxon>
        <taxon>Pseudarthrobacter</taxon>
    </lineage>
</organism>
<keyword evidence="3" id="KW-0378">Hydrolase</keyword>
<feature type="compositionally biased region" description="Low complexity" evidence="1">
    <location>
        <begin position="9"/>
        <end position="28"/>
    </location>
</feature>
<keyword evidence="3" id="KW-0540">Nuclease</keyword>
<feature type="region of interest" description="Disordered" evidence="1">
    <location>
        <begin position="174"/>
        <end position="209"/>
    </location>
</feature>
<name>A0A024GZA5_9MICC</name>
<dbReference type="Pfam" id="PF13391">
    <property type="entry name" value="HNH_2"/>
    <property type="match status" value="1"/>
</dbReference>
<evidence type="ECO:0000259" key="2">
    <source>
        <dbReference type="SMART" id="SM00507"/>
    </source>
</evidence>
<dbReference type="SMART" id="SM00507">
    <property type="entry name" value="HNHc"/>
    <property type="match status" value="1"/>
</dbReference>
<feature type="region of interest" description="Disordered" evidence="1">
    <location>
        <begin position="420"/>
        <end position="462"/>
    </location>
</feature>
<feature type="region of interest" description="Disordered" evidence="1">
    <location>
        <begin position="263"/>
        <end position="307"/>
    </location>
</feature>
<dbReference type="EMBL" id="CAQI01000029">
    <property type="protein sequence ID" value="CCQ44821.1"/>
    <property type="molecule type" value="Genomic_DNA"/>
</dbReference>
<proteinExistence type="predicted"/>
<feature type="compositionally biased region" description="Pro residues" evidence="1">
    <location>
        <begin position="661"/>
        <end position="670"/>
    </location>
</feature>
<feature type="region of interest" description="Disordered" evidence="1">
    <location>
        <begin position="1"/>
        <end position="59"/>
    </location>
</feature>
<dbReference type="CDD" id="cd00085">
    <property type="entry name" value="HNHc"/>
    <property type="match status" value="1"/>
</dbReference>
<dbReference type="Proteomes" id="UP000035722">
    <property type="component" value="Unassembled WGS sequence"/>
</dbReference>
<feature type="compositionally biased region" description="Low complexity" evidence="1">
    <location>
        <begin position="426"/>
        <end position="445"/>
    </location>
</feature>
<sequence>MPTGAAEPTVADAKSAGSAAGSTTGPADADAEPTAFAEAESQPAVPQQADSAVAAPSLADAESAVPVTGPGAADSLRAAEPLGLAELGRLVAQAAAAAPSILAGASYVEAAKYAAGVEDLSRTVEYLQVLSAGTVDRTRTQAIAAADTARANRSRTGKGWVTGWDNGVETLNETDTNWPGPSTARDAGNDAATGTVGRGRDRVITSPADDGCANTGESLRLLLRIGKSEANRRLALAKDILPASTLTGDTIPAPRQHLAAALTPTPTSTSASTGAGTPNTEASTGPEDGTGTGDSTGSEEPAGTDNRVQGTAAACPAVSSRAGTIIALTLNRLQHLTTPAKLALIEENLTATAATSDPDFLARVARRWADTIDADGTEPSEEALRHTQGAFIRKPRHGLHHLEIFATTDQYEHLLTVMNTATNPRTTTTNTSSGSSGDQDGNTQDRIWNENNTGPDLDRRTRPQKQLEGLVGAAKIALATNTLPATGGNRPQIIATINYQDLFPHHTPTNTDPGTTTGTATGTGTGNLVFTGPVAAATLRKLACDADIIPALLGTHGELLDLGRKTRLFTPAQRTALTARDQGCAFPNCTIPAPWCEAHHITYGSHHGTTNTNNGVLLCSGHHHLIHKEQWTITTPNNTPWFTPPKHLDPHQKPQQNTYFKPPPPPTPRE</sequence>
<dbReference type="InterPro" id="IPR003615">
    <property type="entry name" value="HNH_nuc"/>
</dbReference>
<evidence type="ECO:0000313" key="4">
    <source>
        <dbReference type="Proteomes" id="UP000035722"/>
    </source>
</evidence>
<feature type="compositionally biased region" description="Low complexity" evidence="1">
    <location>
        <begin position="636"/>
        <end position="645"/>
    </location>
</feature>
<dbReference type="GO" id="GO:0004519">
    <property type="term" value="F:endonuclease activity"/>
    <property type="evidence" value="ECO:0007669"/>
    <property type="project" value="UniProtKB-KW"/>
</dbReference>
<dbReference type="Pfam" id="PF02720">
    <property type="entry name" value="DUF222"/>
    <property type="match status" value="1"/>
</dbReference>
<keyword evidence="3" id="KW-0255">Endonuclease</keyword>
<accession>A0A024GZA5</accession>
<dbReference type="AlphaFoldDB" id="A0A024GZA5"/>
<dbReference type="InterPro" id="IPR003870">
    <property type="entry name" value="DUF222"/>
</dbReference>
<comment type="caution">
    <text evidence="3">The sequence shown here is derived from an EMBL/GenBank/DDBJ whole genome shotgun (WGS) entry which is preliminary data.</text>
</comment>
<gene>
    <name evidence="3" type="ORF">ARTSIC4J27_751</name>
</gene>
<feature type="domain" description="HNH nuclease" evidence="2">
    <location>
        <begin position="572"/>
        <end position="624"/>
    </location>
</feature>
<evidence type="ECO:0000313" key="3">
    <source>
        <dbReference type="EMBL" id="CCQ44821.1"/>
    </source>
</evidence>